<dbReference type="GO" id="GO:0005524">
    <property type="term" value="F:ATP binding"/>
    <property type="evidence" value="ECO:0007669"/>
    <property type="project" value="InterPro"/>
</dbReference>
<proteinExistence type="predicted"/>
<reference evidence="2 3" key="1">
    <citation type="journal article" date="2016" name="Environ. Microbiol.">
        <title>Genomic resolution of a cold subsurface aquifer community provides metabolic insights for novel microbes adapted to high CO concentrations.</title>
        <authorList>
            <person name="Probst A.J."/>
            <person name="Castelle C.J."/>
            <person name="Singh A."/>
            <person name="Brown C.T."/>
            <person name="Anantharaman K."/>
            <person name="Sharon I."/>
            <person name="Hug L.A."/>
            <person name="Burstein D."/>
            <person name="Emerson J.B."/>
            <person name="Thomas B.C."/>
            <person name="Banfield J.F."/>
        </authorList>
    </citation>
    <scope>NUCLEOTIDE SEQUENCE [LARGE SCALE GENOMIC DNA]</scope>
    <source>
        <strain evidence="2">CG1_02_31_12</strain>
    </source>
</reference>
<evidence type="ECO:0000313" key="3">
    <source>
        <dbReference type="Proteomes" id="UP000185769"/>
    </source>
</evidence>
<evidence type="ECO:0000313" key="2">
    <source>
        <dbReference type="EMBL" id="OIO29214.1"/>
    </source>
</evidence>
<accession>A0A1J4V3R2</accession>
<dbReference type="PANTHER" id="PTHR23132:SF23">
    <property type="entry name" value="D-ALANINE--D-ALANINE LIGASE B"/>
    <property type="match status" value="1"/>
</dbReference>
<feature type="domain" description="D-alanine--D-alanine ligase C-terminal" evidence="1">
    <location>
        <begin position="148"/>
        <end position="205"/>
    </location>
</feature>
<evidence type="ECO:0000259" key="1">
    <source>
        <dbReference type="Pfam" id="PF07478"/>
    </source>
</evidence>
<dbReference type="PANTHER" id="PTHR23132">
    <property type="entry name" value="D-ALANINE--D-ALANINE LIGASE"/>
    <property type="match status" value="1"/>
</dbReference>
<dbReference type="Proteomes" id="UP000185769">
    <property type="component" value="Unassembled WGS sequence"/>
</dbReference>
<dbReference type="InterPro" id="IPR013815">
    <property type="entry name" value="ATP_grasp_subdomain_1"/>
</dbReference>
<gene>
    <name evidence="2" type="ORF">AUJ22_01805</name>
</gene>
<dbReference type="Gene3D" id="3.30.470.20">
    <property type="entry name" value="ATP-grasp fold, B domain"/>
    <property type="match status" value="1"/>
</dbReference>
<comment type="caution">
    <text evidence="2">The sequence shown here is derived from an EMBL/GenBank/DDBJ whole genome shotgun (WGS) entry which is preliminary data.</text>
</comment>
<dbReference type="GO" id="GO:0008716">
    <property type="term" value="F:D-alanine-D-alanine ligase activity"/>
    <property type="evidence" value="ECO:0007669"/>
    <property type="project" value="InterPro"/>
</dbReference>
<dbReference type="STRING" id="1805280.AUJ22_01805"/>
<dbReference type="InterPro" id="IPR011095">
    <property type="entry name" value="Dala_Dala_lig_C"/>
</dbReference>
<dbReference type="EMBL" id="MNVM01000030">
    <property type="protein sequence ID" value="OIO29214.1"/>
    <property type="molecule type" value="Genomic_DNA"/>
</dbReference>
<dbReference type="Gene3D" id="3.40.50.20">
    <property type="match status" value="1"/>
</dbReference>
<name>A0A1J4V3R2_9BACT</name>
<dbReference type="SUPFAM" id="SSF56059">
    <property type="entry name" value="Glutathione synthetase ATP-binding domain-like"/>
    <property type="match status" value="1"/>
</dbReference>
<dbReference type="Pfam" id="PF07478">
    <property type="entry name" value="Dala_Dala_lig_C"/>
    <property type="match status" value="1"/>
</dbReference>
<dbReference type="Gene3D" id="3.30.1490.20">
    <property type="entry name" value="ATP-grasp fold, A domain"/>
    <property type="match status" value="1"/>
</dbReference>
<sequence>MLEKKEKNKIRVGVIRGGADKYYQNSLLKGRDIISHIFENLSHKYNVVDILIDKNGIWHAGGIPINPADLMSRIDVAWNTSKHLDSSNILDNLSIPSIENGFFSSVVENNNDILRTHIKGIGIKMPRSIVLPSYQKDFDKPIEKYVIEKAKEVLNKFSAPWIVKSFTPDSSMGIHLAKTFGELVDAIKDGVDHDKSILIEEFILGKVSSLHSISGFRGEDIYVFPPQNFTNSEKEKIISLAKDLHTHLGAKHYLKSDFVLHPKLGFFLINVDFSPDLRALSHFEQSCKYVGAEIHHILEHLIDRALNK</sequence>
<organism evidence="2 3">
    <name type="scientific">Candidatus Nomurabacteria bacterium CG1_02_31_12</name>
    <dbReference type="NCBI Taxonomy" id="1805280"/>
    <lineage>
        <taxon>Bacteria</taxon>
        <taxon>Candidatus Nomuraibacteriota</taxon>
    </lineage>
</organism>
<protein>
    <recommendedName>
        <fullName evidence="1">D-alanine--D-alanine ligase C-terminal domain-containing protein</fullName>
    </recommendedName>
</protein>
<dbReference type="AlphaFoldDB" id="A0A1J4V3R2"/>